<protein>
    <recommendedName>
        <fullName evidence="4">Integral membrane protein</fullName>
    </recommendedName>
</protein>
<dbReference type="AlphaFoldDB" id="A0A4Q5J287"/>
<reference evidence="2 3" key="1">
    <citation type="submission" date="2019-01" db="EMBL/GenBank/DDBJ databases">
        <title>Nocardioides guangzhouensis sp. nov., an actinobacterium isolated from soil.</title>
        <authorList>
            <person name="Fu Y."/>
            <person name="Cai Y."/>
            <person name="Lin Z."/>
            <person name="Chen P."/>
        </authorList>
    </citation>
    <scope>NUCLEOTIDE SEQUENCE [LARGE SCALE GENOMIC DNA]</scope>
    <source>
        <strain evidence="2 3">NBRC 105384</strain>
    </source>
</reference>
<keyword evidence="1" id="KW-0812">Transmembrane</keyword>
<keyword evidence="1" id="KW-0472">Membrane</keyword>
<dbReference type="RefSeq" id="WP_129987826.1">
    <property type="nucleotide sequence ID" value="NZ_SDPU01000023.1"/>
</dbReference>
<accession>A0A4Q5J287</accession>
<keyword evidence="1" id="KW-1133">Transmembrane helix</keyword>
<comment type="caution">
    <text evidence="2">The sequence shown here is derived from an EMBL/GenBank/DDBJ whole genome shotgun (WGS) entry which is preliminary data.</text>
</comment>
<evidence type="ECO:0000256" key="1">
    <source>
        <dbReference type="SAM" id="Phobius"/>
    </source>
</evidence>
<dbReference type="Proteomes" id="UP000291189">
    <property type="component" value="Unassembled WGS sequence"/>
</dbReference>
<gene>
    <name evidence="2" type="ORF">ETU37_13370</name>
</gene>
<name>A0A4Q5J287_9ACTN</name>
<sequence>MEHRDDKLERQEIEAFLETRRELGPSYEREVVDAFAERIERAVETRVGSTGWDLKQQRDDERGDRQRQLALGIVSLGVSIPITIPLALTDNIGALAISWLGIVGVNAAHASVVNARRRRDDRRGR</sequence>
<keyword evidence="3" id="KW-1185">Reference proteome</keyword>
<evidence type="ECO:0000313" key="3">
    <source>
        <dbReference type="Proteomes" id="UP000291189"/>
    </source>
</evidence>
<feature type="transmembrane region" description="Helical" evidence="1">
    <location>
        <begin position="69"/>
        <end position="88"/>
    </location>
</feature>
<dbReference type="EMBL" id="SDPU01000023">
    <property type="protein sequence ID" value="RYU11551.1"/>
    <property type="molecule type" value="Genomic_DNA"/>
</dbReference>
<feature type="transmembrane region" description="Helical" evidence="1">
    <location>
        <begin position="94"/>
        <end position="115"/>
    </location>
</feature>
<evidence type="ECO:0000313" key="2">
    <source>
        <dbReference type="EMBL" id="RYU11551.1"/>
    </source>
</evidence>
<dbReference type="OrthoDB" id="3854538at2"/>
<evidence type="ECO:0008006" key="4">
    <source>
        <dbReference type="Google" id="ProtNLM"/>
    </source>
</evidence>
<proteinExistence type="predicted"/>
<organism evidence="2 3">
    <name type="scientific">Nocardioides iriomotensis</name>
    <dbReference type="NCBI Taxonomy" id="715784"/>
    <lineage>
        <taxon>Bacteria</taxon>
        <taxon>Bacillati</taxon>
        <taxon>Actinomycetota</taxon>
        <taxon>Actinomycetes</taxon>
        <taxon>Propionibacteriales</taxon>
        <taxon>Nocardioidaceae</taxon>
        <taxon>Nocardioides</taxon>
    </lineage>
</organism>